<protein>
    <submittedName>
        <fullName evidence="1">Uncharacterized protein</fullName>
    </submittedName>
</protein>
<name>A0AAV1RZ28_9ROSI</name>
<dbReference type="EMBL" id="CAWUPB010001160">
    <property type="protein sequence ID" value="CAK7340738.1"/>
    <property type="molecule type" value="Genomic_DNA"/>
</dbReference>
<evidence type="ECO:0000313" key="2">
    <source>
        <dbReference type="Proteomes" id="UP001314170"/>
    </source>
</evidence>
<comment type="caution">
    <text evidence="1">The sequence shown here is derived from an EMBL/GenBank/DDBJ whole genome shotgun (WGS) entry which is preliminary data.</text>
</comment>
<keyword evidence="2" id="KW-1185">Reference proteome</keyword>
<evidence type="ECO:0000313" key="1">
    <source>
        <dbReference type="EMBL" id="CAK7340738.1"/>
    </source>
</evidence>
<reference evidence="1 2" key="1">
    <citation type="submission" date="2024-01" db="EMBL/GenBank/DDBJ databases">
        <authorList>
            <person name="Waweru B."/>
        </authorList>
    </citation>
    <scope>NUCLEOTIDE SEQUENCE [LARGE SCALE GENOMIC DNA]</scope>
</reference>
<organism evidence="1 2">
    <name type="scientific">Dovyalis caffra</name>
    <dbReference type="NCBI Taxonomy" id="77055"/>
    <lineage>
        <taxon>Eukaryota</taxon>
        <taxon>Viridiplantae</taxon>
        <taxon>Streptophyta</taxon>
        <taxon>Embryophyta</taxon>
        <taxon>Tracheophyta</taxon>
        <taxon>Spermatophyta</taxon>
        <taxon>Magnoliopsida</taxon>
        <taxon>eudicotyledons</taxon>
        <taxon>Gunneridae</taxon>
        <taxon>Pentapetalae</taxon>
        <taxon>rosids</taxon>
        <taxon>fabids</taxon>
        <taxon>Malpighiales</taxon>
        <taxon>Salicaceae</taxon>
        <taxon>Flacourtieae</taxon>
        <taxon>Dovyalis</taxon>
    </lineage>
</organism>
<accession>A0AAV1RZ28</accession>
<gene>
    <name evidence="1" type="ORF">DCAF_LOCUS15824</name>
</gene>
<dbReference type="Proteomes" id="UP001314170">
    <property type="component" value="Unassembled WGS sequence"/>
</dbReference>
<proteinExistence type="predicted"/>
<dbReference type="AlphaFoldDB" id="A0AAV1RZ28"/>
<sequence length="126" mass="13984">MELVRRSLIQVDEVSFKGIPKTCRVHDLVSDVILSKSKELSFCHVSRSCSTFKGIARHLPISNRGSDIPKGSTKSQTRSIMVFDKVELQKATISRDQSIQTSKINQKAAQPGVLGFEKFFCGRVAS</sequence>